<name>A0A8S3V9B0_MYTED</name>
<accession>A0A8S3V9B0</accession>
<organism evidence="1 2">
    <name type="scientific">Mytilus edulis</name>
    <name type="common">Blue mussel</name>
    <dbReference type="NCBI Taxonomy" id="6550"/>
    <lineage>
        <taxon>Eukaryota</taxon>
        <taxon>Metazoa</taxon>
        <taxon>Spiralia</taxon>
        <taxon>Lophotrochozoa</taxon>
        <taxon>Mollusca</taxon>
        <taxon>Bivalvia</taxon>
        <taxon>Autobranchia</taxon>
        <taxon>Pteriomorphia</taxon>
        <taxon>Mytilida</taxon>
        <taxon>Mytiloidea</taxon>
        <taxon>Mytilidae</taxon>
        <taxon>Mytilinae</taxon>
        <taxon>Mytilus</taxon>
    </lineage>
</organism>
<dbReference type="OrthoDB" id="8951023at2759"/>
<dbReference type="Proteomes" id="UP000683360">
    <property type="component" value="Unassembled WGS sequence"/>
</dbReference>
<protein>
    <submittedName>
        <fullName evidence="1">Uncharacterized protein</fullName>
    </submittedName>
</protein>
<gene>
    <name evidence="1" type="ORF">MEDL_64621</name>
</gene>
<sequence length="168" mass="18507">MTLQFKNVKKGVAKNTSMVDLSILIQVSVEANSELINFKITSCSSSTSWIVTWASGTSRSNDLALKSSTKRVLPLGSVACPVTKTEEGLYKTCSLKDLPFGFYHSSHVFCYLPLPVETSFPVHINGSFAVTSDRRRLSCKTVDDKDSFDSDWNEALMGDAVCNAYILF</sequence>
<evidence type="ECO:0000313" key="2">
    <source>
        <dbReference type="Proteomes" id="UP000683360"/>
    </source>
</evidence>
<comment type="caution">
    <text evidence="1">The sequence shown here is derived from an EMBL/GenBank/DDBJ whole genome shotgun (WGS) entry which is preliminary data.</text>
</comment>
<dbReference type="AlphaFoldDB" id="A0A8S3V9B0"/>
<dbReference type="PANTHER" id="PTHR46919">
    <property type="entry name" value="ZINC FINGER, C3HC4 TYPE (RING FINGER) FAMILY PROTEIN"/>
    <property type="match status" value="1"/>
</dbReference>
<reference evidence="1" key="1">
    <citation type="submission" date="2021-03" db="EMBL/GenBank/DDBJ databases">
        <authorList>
            <person name="Bekaert M."/>
        </authorList>
    </citation>
    <scope>NUCLEOTIDE SEQUENCE</scope>
</reference>
<keyword evidence="2" id="KW-1185">Reference proteome</keyword>
<proteinExistence type="predicted"/>
<dbReference type="EMBL" id="CAJPWZ010003139">
    <property type="protein sequence ID" value="CAG2253129.1"/>
    <property type="molecule type" value="Genomic_DNA"/>
</dbReference>
<evidence type="ECO:0000313" key="1">
    <source>
        <dbReference type="EMBL" id="CAG2253129.1"/>
    </source>
</evidence>
<dbReference type="PANTHER" id="PTHR46919:SF2">
    <property type="entry name" value="SACSIN"/>
    <property type="match status" value="1"/>
</dbReference>